<feature type="non-terminal residue" evidence="1">
    <location>
        <position position="17"/>
    </location>
</feature>
<dbReference type="AlphaFoldDB" id="A0A5J4Q4E3"/>
<name>A0A5J4Q4E3_9EUKA</name>
<sequence>MKTHIPKSQENLQTIEN</sequence>
<protein>
    <submittedName>
        <fullName evidence="1">Uncharacterized protein</fullName>
    </submittedName>
</protein>
<evidence type="ECO:0000313" key="2">
    <source>
        <dbReference type="Proteomes" id="UP000324800"/>
    </source>
</evidence>
<accession>A0A5J4Q4E3</accession>
<proteinExistence type="predicted"/>
<gene>
    <name evidence="1" type="ORF">EZS28_055402</name>
</gene>
<comment type="caution">
    <text evidence="1">The sequence shown here is derived from an EMBL/GenBank/DDBJ whole genome shotgun (WGS) entry which is preliminary data.</text>
</comment>
<evidence type="ECO:0000313" key="1">
    <source>
        <dbReference type="EMBL" id="KAA6315543.1"/>
    </source>
</evidence>
<organism evidence="1 2">
    <name type="scientific">Streblomastix strix</name>
    <dbReference type="NCBI Taxonomy" id="222440"/>
    <lineage>
        <taxon>Eukaryota</taxon>
        <taxon>Metamonada</taxon>
        <taxon>Preaxostyla</taxon>
        <taxon>Oxymonadida</taxon>
        <taxon>Streblomastigidae</taxon>
        <taxon>Streblomastix</taxon>
    </lineage>
</organism>
<dbReference type="Proteomes" id="UP000324800">
    <property type="component" value="Unassembled WGS sequence"/>
</dbReference>
<reference evidence="1 2" key="1">
    <citation type="submission" date="2019-03" db="EMBL/GenBank/DDBJ databases">
        <title>Single cell metagenomics reveals metabolic interactions within the superorganism composed of flagellate Streblomastix strix and complex community of Bacteroidetes bacteria on its surface.</title>
        <authorList>
            <person name="Treitli S.C."/>
            <person name="Kolisko M."/>
            <person name="Husnik F."/>
            <person name="Keeling P."/>
            <person name="Hampl V."/>
        </authorList>
    </citation>
    <scope>NUCLEOTIDE SEQUENCE [LARGE SCALE GENOMIC DNA]</scope>
    <source>
        <strain evidence="1">ST1C</strain>
    </source>
</reference>
<dbReference type="EMBL" id="SNRW01047379">
    <property type="protein sequence ID" value="KAA6315543.1"/>
    <property type="molecule type" value="Genomic_DNA"/>
</dbReference>